<organism evidence="1 2">
    <name type="scientific">Entomophthora muscae</name>
    <dbReference type="NCBI Taxonomy" id="34485"/>
    <lineage>
        <taxon>Eukaryota</taxon>
        <taxon>Fungi</taxon>
        <taxon>Fungi incertae sedis</taxon>
        <taxon>Zoopagomycota</taxon>
        <taxon>Entomophthoromycotina</taxon>
        <taxon>Entomophthoromycetes</taxon>
        <taxon>Entomophthorales</taxon>
        <taxon>Entomophthoraceae</taxon>
        <taxon>Entomophthora</taxon>
    </lineage>
</organism>
<comment type="caution">
    <text evidence="1">The sequence shown here is derived from an EMBL/GenBank/DDBJ whole genome shotgun (WGS) entry which is preliminary data.</text>
</comment>
<reference evidence="1" key="1">
    <citation type="submission" date="2022-04" db="EMBL/GenBank/DDBJ databases">
        <title>Genome of the entomopathogenic fungus Entomophthora muscae.</title>
        <authorList>
            <person name="Elya C."/>
            <person name="Lovett B.R."/>
            <person name="Lee E."/>
            <person name="Macias A.M."/>
            <person name="Hajek A.E."/>
            <person name="De Bivort B.L."/>
            <person name="Kasson M.T."/>
            <person name="De Fine Licht H.H."/>
            <person name="Stajich J.E."/>
        </authorList>
    </citation>
    <scope>NUCLEOTIDE SEQUENCE</scope>
    <source>
        <strain evidence="1">Berkeley</strain>
    </source>
</reference>
<name>A0ACC2SNV0_9FUNG</name>
<evidence type="ECO:0000313" key="1">
    <source>
        <dbReference type="EMBL" id="KAJ9063950.1"/>
    </source>
</evidence>
<dbReference type="Proteomes" id="UP001165960">
    <property type="component" value="Unassembled WGS sequence"/>
</dbReference>
<keyword evidence="2" id="KW-1185">Reference proteome</keyword>
<accession>A0ACC2SNV0</accession>
<sequence>MISFQKLKLSAVNKSLRYCGIHSSKRFKLKFDNDITFWYRFKPAVLSLGVANVALLLQWKKDEYNQFMLDSETKAQILKDRISYLRAQLSGNANPQIAEIPTGLFPENAKSSPEITESSFGKDYEATSKPQTRDYFL</sequence>
<gene>
    <name evidence="1" type="ORF">DSO57_1035552</name>
</gene>
<proteinExistence type="predicted"/>
<evidence type="ECO:0000313" key="2">
    <source>
        <dbReference type="Proteomes" id="UP001165960"/>
    </source>
</evidence>
<protein>
    <submittedName>
        <fullName evidence="1">Uncharacterized protein</fullName>
    </submittedName>
</protein>
<dbReference type="EMBL" id="QTSX02004577">
    <property type="protein sequence ID" value="KAJ9063950.1"/>
    <property type="molecule type" value="Genomic_DNA"/>
</dbReference>